<dbReference type="OrthoDB" id="3698132at2"/>
<organism evidence="3 4">
    <name type="scientific">Streptosporangium subroseum</name>
    <dbReference type="NCBI Taxonomy" id="106412"/>
    <lineage>
        <taxon>Bacteria</taxon>
        <taxon>Bacillati</taxon>
        <taxon>Actinomycetota</taxon>
        <taxon>Actinomycetes</taxon>
        <taxon>Streptosporangiales</taxon>
        <taxon>Streptosporangiaceae</taxon>
        <taxon>Streptosporangium</taxon>
    </lineage>
</organism>
<dbReference type="EMBL" id="FZOD01000105">
    <property type="protein sequence ID" value="SNT63833.1"/>
    <property type="molecule type" value="Genomic_DNA"/>
</dbReference>
<evidence type="ECO:0000256" key="1">
    <source>
        <dbReference type="SAM" id="MobiDB-lite"/>
    </source>
</evidence>
<feature type="region of interest" description="Disordered" evidence="1">
    <location>
        <begin position="1"/>
        <end position="27"/>
    </location>
</feature>
<accession>A0A239PAC6</accession>
<gene>
    <name evidence="3" type="ORF">SAMN05216276_110520</name>
</gene>
<evidence type="ECO:0000256" key="2">
    <source>
        <dbReference type="SAM" id="Phobius"/>
    </source>
</evidence>
<dbReference type="AlphaFoldDB" id="A0A239PAC6"/>
<evidence type="ECO:0000313" key="4">
    <source>
        <dbReference type="Proteomes" id="UP000198282"/>
    </source>
</evidence>
<sequence>MNNPQTAANPGLGRSAAVSHDRQKTETRPAFKTTEFMVYIAAVVAVVITALVVGDDTRGAAGDPFGADQAIRYIVFLSVGYMVARGLAKAGSWARRDDHR</sequence>
<protein>
    <submittedName>
        <fullName evidence="3">Uncharacterized protein</fullName>
    </submittedName>
</protein>
<keyword evidence="2" id="KW-0472">Membrane</keyword>
<keyword evidence="4" id="KW-1185">Reference proteome</keyword>
<name>A0A239PAC6_9ACTN</name>
<feature type="transmembrane region" description="Helical" evidence="2">
    <location>
        <begin position="70"/>
        <end position="88"/>
    </location>
</feature>
<feature type="transmembrane region" description="Helical" evidence="2">
    <location>
        <begin position="36"/>
        <end position="54"/>
    </location>
</feature>
<keyword evidence="2" id="KW-1133">Transmembrane helix</keyword>
<dbReference type="Proteomes" id="UP000198282">
    <property type="component" value="Unassembled WGS sequence"/>
</dbReference>
<proteinExistence type="predicted"/>
<evidence type="ECO:0000313" key="3">
    <source>
        <dbReference type="EMBL" id="SNT63833.1"/>
    </source>
</evidence>
<keyword evidence="2" id="KW-0812">Transmembrane</keyword>
<reference evidence="3 4" key="1">
    <citation type="submission" date="2017-06" db="EMBL/GenBank/DDBJ databases">
        <authorList>
            <person name="Kim H.J."/>
            <person name="Triplett B.A."/>
        </authorList>
    </citation>
    <scope>NUCLEOTIDE SEQUENCE [LARGE SCALE GENOMIC DNA]</scope>
    <source>
        <strain evidence="3 4">CGMCC 4.2132</strain>
    </source>
</reference>